<evidence type="ECO:0000256" key="2">
    <source>
        <dbReference type="ARBA" id="ARBA00005930"/>
    </source>
</evidence>
<dbReference type="PANTHER" id="PTHR12709:SF5">
    <property type="entry name" value="DNA-DIRECTED RNA POLYMERASE I SUBUNIT RPA43"/>
    <property type="match status" value="1"/>
</dbReference>
<comment type="subcellular location">
    <subcellularLocation>
        <location evidence="1">Nucleus</location>
        <location evidence="1">Nucleolus</location>
    </subcellularLocation>
</comment>
<dbReference type="InterPro" id="IPR045113">
    <property type="entry name" value="Rpb7-like"/>
</dbReference>
<feature type="region of interest" description="Disordered" evidence="8">
    <location>
        <begin position="1"/>
        <end position="173"/>
    </location>
</feature>
<dbReference type="InterPro" id="IPR041178">
    <property type="entry name" value="RPA43_OB"/>
</dbReference>
<dbReference type="FunCoup" id="A0A1Y2EBF2">
    <property type="interactions" value="280"/>
</dbReference>
<feature type="compositionally biased region" description="Basic and acidic residues" evidence="8">
    <location>
        <begin position="26"/>
        <end position="36"/>
    </location>
</feature>
<evidence type="ECO:0000256" key="1">
    <source>
        <dbReference type="ARBA" id="ARBA00004604"/>
    </source>
</evidence>
<evidence type="ECO:0000256" key="8">
    <source>
        <dbReference type="SAM" id="MobiDB-lite"/>
    </source>
</evidence>
<feature type="region of interest" description="Disordered" evidence="8">
    <location>
        <begin position="507"/>
        <end position="540"/>
    </location>
</feature>
<dbReference type="Gene3D" id="2.40.50.1060">
    <property type="match status" value="1"/>
</dbReference>
<dbReference type="Proteomes" id="UP000193689">
    <property type="component" value="Unassembled WGS sequence"/>
</dbReference>
<proteinExistence type="inferred from homology"/>
<dbReference type="FunFam" id="3.30.1490.120:FF:000004">
    <property type="entry name" value="RNA polymerase I subunit Rpa43"/>
    <property type="match status" value="1"/>
</dbReference>
<dbReference type="EMBL" id="MCFJ01000003">
    <property type="protein sequence ID" value="ORY68891.1"/>
    <property type="molecule type" value="Genomic_DNA"/>
</dbReference>
<dbReference type="AlphaFoldDB" id="A0A1Y2EBF2"/>
<feature type="domain" description="RPA43 OB" evidence="9">
    <location>
        <begin position="333"/>
        <end position="474"/>
    </location>
</feature>
<dbReference type="GO" id="GO:0006361">
    <property type="term" value="P:transcription initiation at RNA polymerase I promoter"/>
    <property type="evidence" value="ECO:0007669"/>
    <property type="project" value="UniProtKB-ARBA"/>
</dbReference>
<dbReference type="Pfam" id="PF17875">
    <property type="entry name" value="RPA43_OB"/>
    <property type="match status" value="1"/>
</dbReference>
<comment type="similarity">
    <text evidence="2">Belongs to the eukaryotic RPA43 RNA polymerase subunit family.</text>
</comment>
<comment type="caution">
    <text evidence="10">The sequence shown here is derived from an EMBL/GenBank/DDBJ whole genome shotgun (WGS) entry which is preliminary data.</text>
</comment>
<evidence type="ECO:0000256" key="6">
    <source>
        <dbReference type="ARBA" id="ARBA00023242"/>
    </source>
</evidence>
<dbReference type="GeneID" id="63775881"/>
<accession>A0A1Y2EBF2</accession>
<organism evidence="10 11">
    <name type="scientific">Pseudomassariella vexata</name>
    <dbReference type="NCBI Taxonomy" id="1141098"/>
    <lineage>
        <taxon>Eukaryota</taxon>
        <taxon>Fungi</taxon>
        <taxon>Dikarya</taxon>
        <taxon>Ascomycota</taxon>
        <taxon>Pezizomycotina</taxon>
        <taxon>Sordariomycetes</taxon>
        <taxon>Xylariomycetidae</taxon>
        <taxon>Amphisphaeriales</taxon>
        <taxon>Pseudomassariaceae</taxon>
        <taxon>Pseudomassariella</taxon>
    </lineage>
</organism>
<feature type="compositionally biased region" description="Basic residues" evidence="8">
    <location>
        <begin position="14"/>
        <end position="25"/>
    </location>
</feature>
<evidence type="ECO:0000313" key="10">
    <source>
        <dbReference type="EMBL" id="ORY68891.1"/>
    </source>
</evidence>
<gene>
    <name evidence="10" type="ORF">BCR38DRAFT_424612</name>
</gene>
<dbReference type="Gene3D" id="3.30.1490.120">
    <property type="entry name" value="RNA polymerase Rpb7-like, N-terminal domain"/>
    <property type="match status" value="1"/>
</dbReference>
<dbReference type="GO" id="GO:0006362">
    <property type="term" value="P:transcription elongation by RNA polymerase I"/>
    <property type="evidence" value="ECO:0007669"/>
    <property type="project" value="UniProtKB-ARBA"/>
</dbReference>
<evidence type="ECO:0000256" key="3">
    <source>
        <dbReference type="ARBA" id="ARBA00022478"/>
    </source>
</evidence>
<dbReference type="STRING" id="1141098.A0A1Y2EBF2"/>
<evidence type="ECO:0000256" key="5">
    <source>
        <dbReference type="ARBA" id="ARBA00023163"/>
    </source>
</evidence>
<keyword evidence="5 7" id="KW-0804">Transcription</keyword>
<protein>
    <recommendedName>
        <fullName evidence="7">DNA-directed RNA polymerase subunit</fullName>
    </recommendedName>
</protein>
<dbReference type="InParanoid" id="A0A1Y2EBF2"/>
<dbReference type="RefSeq" id="XP_040719178.1">
    <property type="nucleotide sequence ID" value="XM_040859669.1"/>
</dbReference>
<dbReference type="GO" id="GO:0005736">
    <property type="term" value="C:RNA polymerase I complex"/>
    <property type="evidence" value="ECO:0007669"/>
    <property type="project" value="UniProtKB-ARBA"/>
</dbReference>
<dbReference type="InterPro" id="IPR036898">
    <property type="entry name" value="RNA_pol_Rpb7-like_N_sf"/>
</dbReference>
<evidence type="ECO:0000313" key="11">
    <source>
        <dbReference type="Proteomes" id="UP000193689"/>
    </source>
</evidence>
<dbReference type="PANTHER" id="PTHR12709">
    <property type="entry name" value="DNA-DIRECTED RNA POLYMERASE II, III"/>
    <property type="match status" value="1"/>
</dbReference>
<keyword evidence="3 7" id="KW-0240">DNA-directed RNA polymerase</keyword>
<keyword evidence="6 7" id="KW-0539">Nucleus</keyword>
<keyword evidence="4" id="KW-0597">Phosphoprotein</keyword>
<name>A0A1Y2EBF2_9PEZI</name>
<evidence type="ECO:0000256" key="7">
    <source>
        <dbReference type="RuleBase" id="RU369086"/>
    </source>
</evidence>
<comment type="function">
    <text evidence="7">DNA-dependent RNA polymerase which catalyzes the transcription of DNA into RNA using the four ribonucleoside triphosphates as substrates.</text>
</comment>
<feature type="compositionally biased region" description="Basic residues" evidence="8">
    <location>
        <begin position="120"/>
        <end position="131"/>
    </location>
</feature>
<keyword evidence="11" id="KW-1185">Reference proteome</keyword>
<sequence>MPSSTAEPIAAITSHKKEKKSKKRNRDLDGELEADRKHKKSKSMAKTEEDNAVDIKATPAVDTELDGDGKKEKKKKKRPRHSEAGAESQLADDAAMPDATTSDLRAKAEEVPDTDAAKIEKKKKKKDKRRNSIAEPIETPPAAVDDVNVEVTIEENKSKKHKKKHQNSDVNESQEVEVVGVVQEAEKKKKKRNRKEKHEDTINTPTATMYTDAMDIDSPAKAPKSQAFGSSAEKPYPFFTQTISLYLPLFPSGMIEPVEGFADQHLKPLLNRYVPNLKGVLLAYRNPRVGERPGKGSLTEKSEGTADEAMLESVDEYAVVFGWLTVEVDIFKPARGAWLEGAINLQSEGHLGVVCWEMFNASIEAARLPQGWQWVDLMSDKGSTKTRAKHITFEDEAQLPTPESANEDEDEVAAVPDNDADVDGDVTQTQLHTTGYWVDEKGQKVRGKLRFRVKNYEVGVSGDYGYLSIEGTMLDEEAEKQKVTDEMEHLRQRKLKGARSFHKRLPEFSMTKFGADEEQEDESKRAEVWKGSQPANETAE</sequence>
<feature type="compositionally biased region" description="Basic and acidic residues" evidence="8">
    <location>
        <begin position="104"/>
        <end position="119"/>
    </location>
</feature>
<dbReference type="OrthoDB" id="10250504at2759"/>
<evidence type="ECO:0000259" key="9">
    <source>
        <dbReference type="Pfam" id="PF17875"/>
    </source>
</evidence>
<evidence type="ECO:0000256" key="4">
    <source>
        <dbReference type="ARBA" id="ARBA00022553"/>
    </source>
</evidence>
<reference evidence="10 11" key="1">
    <citation type="submission" date="2016-07" db="EMBL/GenBank/DDBJ databases">
        <title>Pervasive Adenine N6-methylation of Active Genes in Fungi.</title>
        <authorList>
            <consortium name="DOE Joint Genome Institute"/>
            <person name="Mondo S.J."/>
            <person name="Dannebaum R.O."/>
            <person name="Kuo R.C."/>
            <person name="Labutti K."/>
            <person name="Haridas S."/>
            <person name="Kuo A."/>
            <person name="Salamov A."/>
            <person name="Ahrendt S.R."/>
            <person name="Lipzen A."/>
            <person name="Sullivan W."/>
            <person name="Andreopoulos W.B."/>
            <person name="Clum A."/>
            <person name="Lindquist E."/>
            <person name="Daum C."/>
            <person name="Ramamoorthy G.K."/>
            <person name="Gryganskyi A."/>
            <person name="Culley D."/>
            <person name="Magnuson J.K."/>
            <person name="James T.Y."/>
            <person name="O'Malley M.A."/>
            <person name="Stajich J.E."/>
            <person name="Spatafora J.W."/>
            <person name="Visel A."/>
            <person name="Grigoriev I.V."/>
        </authorList>
    </citation>
    <scope>NUCLEOTIDE SEQUENCE [LARGE SCALE GENOMIC DNA]</scope>
    <source>
        <strain evidence="10 11">CBS 129021</strain>
    </source>
</reference>